<evidence type="ECO:0000313" key="3">
    <source>
        <dbReference type="Proteomes" id="UP000614490"/>
    </source>
</evidence>
<dbReference type="Proteomes" id="UP000614490">
    <property type="component" value="Unassembled WGS sequence"/>
</dbReference>
<gene>
    <name evidence="2" type="ORF">H0267_07480</name>
</gene>
<dbReference type="AlphaFoldDB" id="A0A931MV63"/>
<evidence type="ECO:0000256" key="1">
    <source>
        <dbReference type="SAM" id="Phobius"/>
    </source>
</evidence>
<dbReference type="EMBL" id="JADZSC010000001">
    <property type="protein sequence ID" value="MBH0230056.1"/>
    <property type="molecule type" value="Genomic_DNA"/>
</dbReference>
<reference evidence="2 3" key="1">
    <citation type="journal article" date="2005" name="Int. J. Syst. Evol. Microbiol.">
        <title>Halobacillus yeomjeoni sp. nov., isolated from a marine solar saltern in Korea.</title>
        <authorList>
            <person name="Yoon J.H."/>
            <person name="Kang S.J."/>
            <person name="Lee C.H."/>
            <person name="Oh H.W."/>
            <person name="Oh T.K."/>
        </authorList>
    </citation>
    <scope>NUCLEOTIDE SEQUENCE [LARGE SCALE GENOMIC DNA]</scope>
    <source>
        <strain evidence="2 3">KCTC 3957</strain>
    </source>
</reference>
<feature type="transmembrane region" description="Helical" evidence="1">
    <location>
        <begin position="6"/>
        <end position="26"/>
    </location>
</feature>
<keyword evidence="1" id="KW-0472">Membrane</keyword>
<keyword evidence="3" id="KW-1185">Reference proteome</keyword>
<evidence type="ECO:0000313" key="2">
    <source>
        <dbReference type="EMBL" id="MBH0230056.1"/>
    </source>
</evidence>
<protein>
    <submittedName>
        <fullName evidence="2">Uncharacterized protein</fullName>
    </submittedName>
</protein>
<keyword evidence="1" id="KW-1133">Transmembrane helix</keyword>
<name>A0A931MV63_9BACI</name>
<keyword evidence="1" id="KW-0812">Transmembrane</keyword>
<accession>A0A931MV63</accession>
<organism evidence="2 3">
    <name type="scientific">Halobacillus yeomjeoni</name>
    <dbReference type="NCBI Taxonomy" id="311194"/>
    <lineage>
        <taxon>Bacteria</taxon>
        <taxon>Bacillati</taxon>
        <taxon>Bacillota</taxon>
        <taxon>Bacilli</taxon>
        <taxon>Bacillales</taxon>
        <taxon>Bacillaceae</taxon>
        <taxon>Halobacillus</taxon>
    </lineage>
</organism>
<dbReference type="RefSeq" id="WP_197316625.1">
    <property type="nucleotide sequence ID" value="NZ_JAIVAI010000001.1"/>
</dbReference>
<proteinExistence type="predicted"/>
<sequence>MMKTGNVQWIPIIASIGIGAATYSMMTGQGGQLQNVLPGIANMSGQNQFSQNPNQTNNQ</sequence>
<comment type="caution">
    <text evidence="2">The sequence shown here is derived from an EMBL/GenBank/DDBJ whole genome shotgun (WGS) entry which is preliminary data.</text>
</comment>